<dbReference type="Pfam" id="PF13568">
    <property type="entry name" value="OMP_b-brl_2"/>
    <property type="match status" value="1"/>
</dbReference>
<keyword evidence="1" id="KW-0732">Signal</keyword>
<dbReference type="InterPro" id="IPR025665">
    <property type="entry name" value="Beta-barrel_OMP_2"/>
</dbReference>
<dbReference type="EMBL" id="JACWMX010000010">
    <property type="protein sequence ID" value="MBD1395227.1"/>
    <property type="molecule type" value="Genomic_DNA"/>
</dbReference>
<evidence type="ECO:0000313" key="3">
    <source>
        <dbReference type="EMBL" id="MBD1395227.1"/>
    </source>
</evidence>
<proteinExistence type="predicted"/>
<gene>
    <name evidence="3" type="ORF">IDJ76_19135</name>
</gene>
<evidence type="ECO:0000256" key="1">
    <source>
        <dbReference type="SAM" id="SignalP"/>
    </source>
</evidence>
<dbReference type="Proteomes" id="UP000619078">
    <property type="component" value="Unassembled WGS sequence"/>
</dbReference>
<evidence type="ECO:0000313" key="4">
    <source>
        <dbReference type="Proteomes" id="UP000619078"/>
    </source>
</evidence>
<feature type="domain" description="Outer membrane protein beta-barrel" evidence="2">
    <location>
        <begin position="21"/>
        <end position="173"/>
    </location>
</feature>
<feature type="signal peptide" evidence="1">
    <location>
        <begin position="1"/>
        <end position="20"/>
    </location>
</feature>
<accession>A0A926NVB2</accession>
<reference evidence="3" key="1">
    <citation type="submission" date="2020-09" db="EMBL/GenBank/DDBJ databases">
        <title>Novel species of Mucilaginibacter isolated from a glacier on the Tibetan Plateau.</title>
        <authorList>
            <person name="Liu Q."/>
            <person name="Xin Y.-H."/>
        </authorList>
    </citation>
    <scope>NUCLEOTIDE SEQUENCE</scope>
    <source>
        <strain evidence="3">ZB1P21</strain>
    </source>
</reference>
<dbReference type="SUPFAM" id="SSF103515">
    <property type="entry name" value="Autotransporter"/>
    <property type="match status" value="1"/>
</dbReference>
<dbReference type="AlphaFoldDB" id="A0A926NVB2"/>
<dbReference type="InterPro" id="IPR036709">
    <property type="entry name" value="Autotransporte_beta_dom_sf"/>
</dbReference>
<name>A0A926NVB2_9SPHI</name>
<comment type="caution">
    <text evidence="3">The sequence shown here is derived from an EMBL/GenBank/DDBJ whole genome shotgun (WGS) entry which is preliminary data.</text>
</comment>
<dbReference type="RefSeq" id="WP_191165653.1">
    <property type="nucleotide sequence ID" value="NZ_JACWMX010000010.1"/>
</dbReference>
<protein>
    <submittedName>
        <fullName evidence="3">PorT family protein</fullName>
    </submittedName>
</protein>
<organism evidence="3 4">
    <name type="scientific">Mucilaginibacter glaciei</name>
    <dbReference type="NCBI Taxonomy" id="2772109"/>
    <lineage>
        <taxon>Bacteria</taxon>
        <taxon>Pseudomonadati</taxon>
        <taxon>Bacteroidota</taxon>
        <taxon>Sphingobacteriia</taxon>
        <taxon>Sphingobacteriales</taxon>
        <taxon>Sphingobacteriaceae</taxon>
        <taxon>Mucilaginibacter</taxon>
    </lineage>
</organism>
<evidence type="ECO:0000259" key="2">
    <source>
        <dbReference type="Pfam" id="PF13568"/>
    </source>
</evidence>
<sequence>MKNIFLSLAIVLAAITGANAQSLGIKGAVNFSRINTDNLKESSVTGYQAGIFARFGHSIYLQPEVYLGGSGGKFDFQNSNGTSTEGKVKFTTLNVPLLIGKGFGGDNLNVRIMAGPVYSYVLDKNQSFSDNVSGAYNDFGSYRKSTLGFQAGAGIDVGHITIDYRYEGGLTKINENYGQRQRLWTLGVGYKFN</sequence>
<feature type="chain" id="PRO_5037459748" evidence="1">
    <location>
        <begin position="21"/>
        <end position="193"/>
    </location>
</feature>
<keyword evidence="4" id="KW-1185">Reference proteome</keyword>